<dbReference type="AlphaFoldDB" id="A0A103YF89"/>
<proteinExistence type="inferred from homology"/>
<evidence type="ECO:0000313" key="4">
    <source>
        <dbReference type="Proteomes" id="UP000243975"/>
    </source>
</evidence>
<keyword evidence="1" id="KW-0238">DNA-binding</keyword>
<keyword evidence="1" id="KW-0004">4Fe-4S</keyword>
<feature type="compositionally biased region" description="Low complexity" evidence="2">
    <location>
        <begin position="147"/>
        <end position="158"/>
    </location>
</feature>
<dbReference type="Proteomes" id="UP000243975">
    <property type="component" value="Unassembled WGS sequence"/>
</dbReference>
<keyword evidence="1" id="KW-0235">DNA replication</keyword>
<dbReference type="EC" id="3.1.-.-" evidence="1"/>
<feature type="region of interest" description="Disordered" evidence="2">
    <location>
        <begin position="49"/>
        <end position="74"/>
    </location>
</feature>
<dbReference type="PANTHER" id="PTHR10887:SF433">
    <property type="entry name" value="DNA REPLICATION ATP-DEPENDENT HELICASE_NUCLEASE DNA2"/>
    <property type="match status" value="1"/>
</dbReference>
<dbReference type="GO" id="GO:0071932">
    <property type="term" value="P:replication fork reversal"/>
    <property type="evidence" value="ECO:0007669"/>
    <property type="project" value="TreeGrafter"/>
</dbReference>
<gene>
    <name evidence="3" type="ORF">Ccrd_013634</name>
</gene>
<protein>
    <recommendedName>
        <fullName evidence="1">DNA replication ATP-dependent helicase/nuclease</fullName>
        <ecNumber evidence="1">3.1.-.-</ecNumber>
        <ecNumber evidence="1">3.6.4.12</ecNumber>
    </recommendedName>
</protein>
<dbReference type="GO" id="GO:0017108">
    <property type="term" value="F:5'-flap endonuclease activity"/>
    <property type="evidence" value="ECO:0007669"/>
    <property type="project" value="UniProtKB-UniRule"/>
</dbReference>
<comment type="caution">
    <text evidence="3">The sequence shown here is derived from an EMBL/GenBank/DDBJ whole genome shotgun (WGS) entry which is preliminary data.</text>
</comment>
<keyword evidence="1" id="KW-0511">Multifunctional enzyme</keyword>
<dbReference type="GO" id="GO:0005524">
    <property type="term" value="F:ATP binding"/>
    <property type="evidence" value="ECO:0007669"/>
    <property type="project" value="UniProtKB-UniRule"/>
</dbReference>
<evidence type="ECO:0000256" key="1">
    <source>
        <dbReference type="RuleBase" id="RU367041"/>
    </source>
</evidence>
<dbReference type="EC" id="3.6.4.12" evidence="1"/>
<comment type="similarity">
    <text evidence="1">Belongs to the DNA2/NAM7 helicase family.</text>
</comment>
<dbReference type="GO" id="GO:0017116">
    <property type="term" value="F:single-stranded DNA helicase activity"/>
    <property type="evidence" value="ECO:0007669"/>
    <property type="project" value="UniProtKB-UniRule"/>
</dbReference>
<dbReference type="Gramene" id="KVI08000">
    <property type="protein sequence ID" value="KVI08000"/>
    <property type="gene ID" value="Ccrd_013634"/>
</dbReference>
<reference evidence="3 4" key="1">
    <citation type="journal article" date="2016" name="Sci. Rep.">
        <title>The genome sequence of the outbreeding globe artichoke constructed de novo incorporating a phase-aware low-pass sequencing strategy of F1 progeny.</title>
        <authorList>
            <person name="Scaglione D."/>
            <person name="Reyes-Chin-Wo S."/>
            <person name="Acquadro A."/>
            <person name="Froenicke L."/>
            <person name="Portis E."/>
            <person name="Beitel C."/>
            <person name="Tirone M."/>
            <person name="Mauro R."/>
            <person name="Lo Monaco A."/>
            <person name="Mauromicale G."/>
            <person name="Faccioli P."/>
            <person name="Cattivelli L."/>
            <person name="Rieseberg L."/>
            <person name="Michelmore R."/>
            <person name="Lanteri S."/>
        </authorList>
    </citation>
    <scope>NUCLEOTIDE SEQUENCE [LARGE SCALE GENOMIC DNA]</scope>
    <source>
        <strain evidence="3">2C</strain>
    </source>
</reference>
<dbReference type="InterPro" id="IPR045055">
    <property type="entry name" value="DNA2/NAM7-like"/>
</dbReference>
<comment type="subcellular location">
    <subcellularLocation>
        <location evidence="1">Nucleus</location>
    </subcellularLocation>
    <subcellularLocation>
        <location evidence="1">Chromosome</location>
    </subcellularLocation>
</comment>
<organism evidence="3 4">
    <name type="scientific">Cynara cardunculus var. scolymus</name>
    <name type="common">Globe artichoke</name>
    <name type="synonym">Cynara scolymus</name>
    <dbReference type="NCBI Taxonomy" id="59895"/>
    <lineage>
        <taxon>Eukaryota</taxon>
        <taxon>Viridiplantae</taxon>
        <taxon>Streptophyta</taxon>
        <taxon>Embryophyta</taxon>
        <taxon>Tracheophyta</taxon>
        <taxon>Spermatophyta</taxon>
        <taxon>Magnoliopsida</taxon>
        <taxon>eudicotyledons</taxon>
        <taxon>Gunneridae</taxon>
        <taxon>Pentapetalae</taxon>
        <taxon>asterids</taxon>
        <taxon>campanulids</taxon>
        <taxon>Asterales</taxon>
        <taxon>Asteraceae</taxon>
        <taxon>Carduoideae</taxon>
        <taxon>Cardueae</taxon>
        <taxon>Carduinae</taxon>
        <taxon>Cynara</taxon>
    </lineage>
</organism>
<feature type="compositionally biased region" description="Low complexity" evidence="2">
    <location>
        <begin position="59"/>
        <end position="74"/>
    </location>
</feature>
<accession>A0A103YF89</accession>
<name>A0A103YF89_CYNCS</name>
<keyword evidence="4" id="KW-1185">Reference proteome</keyword>
<dbReference type="GO" id="GO:0046872">
    <property type="term" value="F:metal ion binding"/>
    <property type="evidence" value="ECO:0007669"/>
    <property type="project" value="UniProtKB-UniRule"/>
</dbReference>
<dbReference type="PANTHER" id="PTHR10887">
    <property type="entry name" value="DNA2/NAM7 HELICASE FAMILY"/>
    <property type="match status" value="1"/>
</dbReference>
<dbReference type="GO" id="GO:0006281">
    <property type="term" value="P:DNA repair"/>
    <property type="evidence" value="ECO:0007669"/>
    <property type="project" value="UniProtKB-KW"/>
</dbReference>
<keyword evidence="1" id="KW-0479">Metal-binding</keyword>
<dbReference type="GO" id="GO:0005634">
    <property type="term" value="C:nucleus"/>
    <property type="evidence" value="ECO:0007669"/>
    <property type="project" value="UniProtKB-SubCell"/>
</dbReference>
<dbReference type="SUPFAM" id="SSF52540">
    <property type="entry name" value="P-loop containing nucleoside triphosphate hydrolases"/>
    <property type="match status" value="1"/>
</dbReference>
<keyword evidence="1" id="KW-0378">Hydrolase</keyword>
<keyword evidence="1" id="KW-0547">Nucleotide-binding</keyword>
<dbReference type="STRING" id="59895.A0A103YF89"/>
<comment type="function">
    <text evidence="1">Key enzyme involved in DNA replication and DNA repair. Involved in Okazaki fragments processing by cleaving long flaps that escape FEN1: flaps that are longer than 27 nucleotides are coated by replication protein A complex (RPA), leading to recruit DNA2 which cleaves the flap until it is too short to bind RPA and becomes a substrate for FEN1. Also involved in 5'-end resection of DNA during double-strand break (DSB) repair by mediating the cleavage of 5'-ssDNA.</text>
</comment>
<evidence type="ECO:0000313" key="3">
    <source>
        <dbReference type="EMBL" id="KVI08000.1"/>
    </source>
</evidence>
<keyword evidence="1" id="KW-0158">Chromosome</keyword>
<keyword evidence="1" id="KW-0347">Helicase</keyword>
<dbReference type="InterPro" id="IPR027417">
    <property type="entry name" value="P-loop_NTPase"/>
</dbReference>
<dbReference type="Gene3D" id="3.40.50.300">
    <property type="entry name" value="P-loop containing nucleotide triphosphate hydrolases"/>
    <property type="match status" value="2"/>
</dbReference>
<dbReference type="GO" id="GO:0051539">
    <property type="term" value="F:4 iron, 4 sulfur cluster binding"/>
    <property type="evidence" value="ECO:0007669"/>
    <property type="project" value="UniProtKB-UniRule"/>
</dbReference>
<dbReference type="GO" id="GO:0005694">
    <property type="term" value="C:chromosome"/>
    <property type="evidence" value="ECO:0007669"/>
    <property type="project" value="UniProtKB-SubCell"/>
</dbReference>
<keyword evidence="1" id="KW-0539">Nucleus</keyword>
<keyword evidence="1" id="KW-0411">Iron-sulfur</keyword>
<keyword evidence="1" id="KW-0408">Iron</keyword>
<keyword evidence="1" id="KW-0234">DNA repair</keyword>
<comment type="catalytic activity">
    <reaction evidence="1">
        <text>ATP + H2O = ADP + phosphate + H(+)</text>
        <dbReference type="Rhea" id="RHEA:13065"/>
        <dbReference type="ChEBI" id="CHEBI:15377"/>
        <dbReference type="ChEBI" id="CHEBI:15378"/>
        <dbReference type="ChEBI" id="CHEBI:30616"/>
        <dbReference type="ChEBI" id="CHEBI:43474"/>
        <dbReference type="ChEBI" id="CHEBI:456216"/>
        <dbReference type="EC" id="3.6.4.12"/>
    </reaction>
</comment>
<dbReference type="GO" id="GO:0033567">
    <property type="term" value="P:DNA replication, Okazaki fragment processing"/>
    <property type="evidence" value="ECO:0007669"/>
    <property type="project" value="UniProtKB-UniRule"/>
</dbReference>
<sequence length="341" mass="38244">MYYRGRICMPNTKQPSRIPPLRRKLRFHPKKALRFSLRRSQREVLQEMAPIKKAPAGGSKKSNQIKQQPSQKPSKFGIQHFFERHTQNCVPHHPQKQPAIAKEFSVDVGSVPERPLDPVASTRTGVVVRQQSDRSFSTGINPRKDLGLGNANNNGDKNPYQRLTPVARDDATGNQLEVSPEFCKSVSRKRIKFSPGMVSLGPLMFALMFVLVGDHYQLPPLVQSTEARENGMGVSLFCRLSEAHPQSISALQSQYCMCAPIMELFNALIYANAKLEYISSTSLPSWLKKGEDIGVITSYNSQANLIKQHVTQSLEIHTIEKYQILDFKVLIFAGGGGSQRR</sequence>
<keyword evidence="1" id="KW-0227">DNA damage</keyword>
<dbReference type="GO" id="GO:0003677">
    <property type="term" value="F:DNA binding"/>
    <property type="evidence" value="ECO:0007669"/>
    <property type="project" value="UniProtKB-UniRule"/>
</dbReference>
<keyword evidence="1" id="KW-0067">ATP-binding</keyword>
<feature type="region of interest" description="Disordered" evidence="2">
    <location>
        <begin position="136"/>
        <end position="160"/>
    </location>
</feature>
<keyword evidence="1" id="KW-0540">Nuclease</keyword>
<dbReference type="GO" id="GO:0016887">
    <property type="term" value="F:ATP hydrolysis activity"/>
    <property type="evidence" value="ECO:0007669"/>
    <property type="project" value="RHEA"/>
</dbReference>
<dbReference type="GO" id="GO:0005737">
    <property type="term" value="C:cytoplasm"/>
    <property type="evidence" value="ECO:0007669"/>
    <property type="project" value="TreeGrafter"/>
</dbReference>
<dbReference type="EMBL" id="LEKV01001411">
    <property type="protein sequence ID" value="KVI08000.1"/>
    <property type="molecule type" value="Genomic_DNA"/>
</dbReference>
<evidence type="ECO:0000256" key="2">
    <source>
        <dbReference type="SAM" id="MobiDB-lite"/>
    </source>
</evidence>